<evidence type="ECO:0000256" key="2">
    <source>
        <dbReference type="ARBA" id="ARBA00004496"/>
    </source>
</evidence>
<dbReference type="FunCoup" id="C1E992">
    <property type="interactions" value="1788"/>
</dbReference>
<dbReference type="STRING" id="296587.C1E992"/>
<dbReference type="GeneID" id="8244669"/>
<dbReference type="AlphaFoldDB" id="C1E992"/>
<dbReference type="eggNOG" id="KOG1063">
    <property type="taxonomic scope" value="Eukaryota"/>
</dbReference>
<evidence type="ECO:0000256" key="6">
    <source>
        <dbReference type="ARBA" id="ARBA00022490"/>
    </source>
</evidence>
<evidence type="ECO:0000313" key="13">
    <source>
        <dbReference type="Proteomes" id="UP000002009"/>
    </source>
</evidence>
<dbReference type="SUPFAM" id="SSF50978">
    <property type="entry name" value="WD40 repeat-like"/>
    <property type="match status" value="2"/>
</dbReference>
<organism evidence="12 13">
    <name type="scientific">Micromonas commoda (strain RCC299 / NOUM17 / CCMP2709)</name>
    <name type="common">Picoplanktonic green alga</name>
    <dbReference type="NCBI Taxonomy" id="296587"/>
    <lineage>
        <taxon>Eukaryota</taxon>
        <taxon>Viridiplantae</taxon>
        <taxon>Chlorophyta</taxon>
        <taxon>Mamiellophyceae</taxon>
        <taxon>Mamiellales</taxon>
        <taxon>Mamiellaceae</taxon>
        <taxon>Micromonas</taxon>
    </lineage>
</organism>
<comment type="subcellular location">
    <subcellularLocation>
        <location evidence="2">Cytoplasm</location>
    </subcellularLocation>
    <subcellularLocation>
        <location evidence="1">Nucleus</location>
    </subcellularLocation>
</comment>
<keyword evidence="8" id="KW-0819">tRNA processing</keyword>
<feature type="region of interest" description="Disordered" evidence="11">
    <location>
        <begin position="678"/>
        <end position="699"/>
    </location>
</feature>
<dbReference type="InterPro" id="IPR015943">
    <property type="entry name" value="WD40/YVTN_repeat-like_dom_sf"/>
</dbReference>
<dbReference type="Proteomes" id="UP000002009">
    <property type="component" value="Chromosome 6"/>
</dbReference>
<evidence type="ECO:0000256" key="4">
    <source>
        <dbReference type="ARBA" id="ARBA00005881"/>
    </source>
</evidence>
<reference evidence="12 13" key="1">
    <citation type="journal article" date="2009" name="Science">
        <title>Green evolution and dynamic adaptations revealed by genomes of the marine picoeukaryotes Micromonas.</title>
        <authorList>
            <person name="Worden A.Z."/>
            <person name="Lee J.H."/>
            <person name="Mock T."/>
            <person name="Rouze P."/>
            <person name="Simmons M.P."/>
            <person name="Aerts A.L."/>
            <person name="Allen A.E."/>
            <person name="Cuvelier M.L."/>
            <person name="Derelle E."/>
            <person name="Everett M.V."/>
            <person name="Foulon E."/>
            <person name="Grimwood J."/>
            <person name="Gundlach H."/>
            <person name="Henrissat B."/>
            <person name="Napoli C."/>
            <person name="McDonald S.M."/>
            <person name="Parker M.S."/>
            <person name="Rombauts S."/>
            <person name="Salamov A."/>
            <person name="Von Dassow P."/>
            <person name="Badger J.H."/>
            <person name="Coutinho P.M."/>
            <person name="Demir E."/>
            <person name="Dubchak I."/>
            <person name="Gentemann C."/>
            <person name="Eikrem W."/>
            <person name="Gready J.E."/>
            <person name="John U."/>
            <person name="Lanier W."/>
            <person name="Lindquist E.A."/>
            <person name="Lucas S."/>
            <person name="Mayer K.F."/>
            <person name="Moreau H."/>
            <person name="Not F."/>
            <person name="Otillar R."/>
            <person name="Panaud O."/>
            <person name="Pangilinan J."/>
            <person name="Paulsen I."/>
            <person name="Piegu B."/>
            <person name="Poliakov A."/>
            <person name="Robbens S."/>
            <person name="Schmutz J."/>
            <person name="Toulza E."/>
            <person name="Wyss T."/>
            <person name="Zelensky A."/>
            <person name="Zhou K."/>
            <person name="Armbrust E.V."/>
            <person name="Bhattacharya D."/>
            <person name="Goodenough U.W."/>
            <person name="Van de Peer Y."/>
            <person name="Grigoriev I.V."/>
        </authorList>
    </citation>
    <scope>NUCLEOTIDE SEQUENCE [LARGE SCALE GENOMIC DNA]</scope>
    <source>
        <strain evidence="13">RCC299 / NOUM17</strain>
    </source>
</reference>
<dbReference type="InterPro" id="IPR036322">
    <property type="entry name" value="WD40_repeat_dom_sf"/>
</dbReference>
<evidence type="ECO:0000256" key="8">
    <source>
        <dbReference type="ARBA" id="ARBA00022694"/>
    </source>
</evidence>
<dbReference type="OMA" id="NPRSHCL"/>
<dbReference type="OrthoDB" id="27911at2759"/>
<gene>
    <name evidence="12" type="ORF">MICPUN_59649</name>
</gene>
<evidence type="ECO:0000256" key="10">
    <source>
        <dbReference type="ARBA" id="ARBA00023242"/>
    </source>
</evidence>
<feature type="region of interest" description="Disordered" evidence="11">
    <location>
        <begin position="297"/>
        <end position="326"/>
    </location>
</feature>
<sequence>MARAELEYVSAGCNRSVHAAAWNRERGPGGGLVAYGTHSTVAVYDPAAARVVRTVGKAHDAPVTAVSWLESDDDASAAADGGGRGLWMASGGSDGAVLLWHRVDDPRVSTAHEWVVVARGAHGAPVTDVCALEMRGGGGTRDDASPSPSSSPSSSSACIRDSSGVYLLATASQDCTVRMWRADLAALAPRHPAPPPTASTDPPSDSGPNSDAPHSAFRCVWTTTTQRKATPTSAALAWLPGAGPARVVAAVGCADGNVRLHLCDVSATEHGCVDAEHAATLEGHSDWVRDLAFTEDASDASDANDANAEVDGSNDDGSDRSPGLLLASASQDRTARIWRVSRKDGDEVAKGAADAADVTASFAFMRLAAPPKPPSRLLGGGARLATHLEALLQGHDDWVLSAAWRPNIAPTGGGFDQSRKTRRSNPRPELLTASMDRSLILWTPSASGAGELGGGAGGSTVWMADVSLGEAAASCLGFYGAAFDAVGKSVLAHSHGGAFHLWTNAEVDGSNPGGREWTPRAACTGHVADVTCASWDSRGRWLLTGSRDMTTRLHANWNGGVDDVDDCDRGWRQLARPQVHGHAVACVAALPPNECEVDGSNPGRECGSIVFVSGSDEKTLRVFEAPGPFLGTLAKSLGKSGKSRAVAALEAAAVKAGVDAGAELPALGLSNKATRAEGGADIAGSDPIPPPTEDGDENVGSVVPAVLTRPPPEEVLAQATLWPETRKLYGHGNDLAVVAAHHAGRLVASASVAQSAAAAAIWMWAAGEDWRPLGKLPGATLDVVALDFAGPCSGRDCLLAASRDRHVALYAPVNPSSQGLGVWGDAGWTLVARVKASAKALYDAGWAPGDADAFASCGRDRRVRVWNVNRQVAGSIPDVVEEAATLPVFESAVTACRFSPERTTKGGLLSLAAGTEDGGVSLWVGEGATWTIAVRVAAADAHVCAVRAIAWRPDGGSGRGDDDEEDDEGDDGPSDVSGTGGAGLGVATAGADHSVRIYRVMLE</sequence>
<dbReference type="InterPro" id="IPR037289">
    <property type="entry name" value="Elp2"/>
</dbReference>
<evidence type="ECO:0000313" key="12">
    <source>
        <dbReference type="EMBL" id="ACO64294.1"/>
    </source>
</evidence>
<name>C1E992_MICCC</name>
<keyword evidence="9" id="KW-0677">Repeat</keyword>
<dbReference type="GO" id="GO:0005737">
    <property type="term" value="C:cytoplasm"/>
    <property type="evidence" value="ECO:0007669"/>
    <property type="project" value="UniProtKB-SubCell"/>
</dbReference>
<proteinExistence type="inferred from homology"/>
<keyword evidence="7" id="KW-0853">WD repeat</keyword>
<evidence type="ECO:0000256" key="3">
    <source>
        <dbReference type="ARBA" id="ARBA00005043"/>
    </source>
</evidence>
<keyword evidence="10" id="KW-0539">Nucleus</keyword>
<feature type="region of interest" description="Disordered" evidence="11">
    <location>
        <begin position="188"/>
        <end position="215"/>
    </location>
</feature>
<feature type="compositionally biased region" description="Acidic residues" evidence="11">
    <location>
        <begin position="961"/>
        <end position="973"/>
    </location>
</feature>
<protein>
    <recommendedName>
        <fullName evidence="5">Elongator complex protein 2</fullName>
    </recommendedName>
</protein>
<comment type="pathway">
    <text evidence="3">tRNA modification; 5-methoxycarbonylmethyl-2-thiouridine-tRNA biosynthesis.</text>
</comment>
<evidence type="ECO:0000256" key="1">
    <source>
        <dbReference type="ARBA" id="ARBA00004123"/>
    </source>
</evidence>
<dbReference type="PANTHER" id="PTHR44111:SF1">
    <property type="entry name" value="ELONGATOR COMPLEX PROTEIN 2"/>
    <property type="match status" value="1"/>
</dbReference>
<dbReference type="InterPro" id="IPR001680">
    <property type="entry name" value="WD40_rpt"/>
</dbReference>
<dbReference type="EMBL" id="CP001327">
    <property type="protein sequence ID" value="ACO64294.1"/>
    <property type="molecule type" value="Genomic_DNA"/>
</dbReference>
<feature type="compositionally biased region" description="Low complexity" evidence="11">
    <location>
        <begin position="145"/>
        <end position="156"/>
    </location>
</feature>
<dbReference type="RefSeq" id="XP_002503036.1">
    <property type="nucleotide sequence ID" value="XM_002502990.1"/>
</dbReference>
<evidence type="ECO:0000256" key="9">
    <source>
        <dbReference type="ARBA" id="ARBA00022737"/>
    </source>
</evidence>
<keyword evidence="6" id="KW-0963">Cytoplasm</keyword>
<evidence type="ECO:0000256" key="11">
    <source>
        <dbReference type="SAM" id="MobiDB-lite"/>
    </source>
</evidence>
<keyword evidence="13" id="KW-1185">Reference proteome</keyword>
<dbReference type="SMART" id="SM00320">
    <property type="entry name" value="WD40"/>
    <property type="match status" value="12"/>
</dbReference>
<feature type="region of interest" description="Disordered" evidence="11">
    <location>
        <begin position="133"/>
        <end position="159"/>
    </location>
</feature>
<dbReference type="GO" id="GO:0002098">
    <property type="term" value="P:tRNA wobble uridine modification"/>
    <property type="evidence" value="ECO:0007669"/>
    <property type="project" value="InterPro"/>
</dbReference>
<dbReference type="UniPathway" id="UPA00988"/>
<dbReference type="GO" id="GO:0033588">
    <property type="term" value="C:elongator holoenzyme complex"/>
    <property type="evidence" value="ECO:0007669"/>
    <property type="project" value="InterPro"/>
</dbReference>
<dbReference type="InParanoid" id="C1E992"/>
<accession>C1E992</accession>
<evidence type="ECO:0000256" key="7">
    <source>
        <dbReference type="ARBA" id="ARBA00022574"/>
    </source>
</evidence>
<comment type="similarity">
    <text evidence="4">Belongs to the WD repeat ELP2 family.</text>
</comment>
<feature type="region of interest" description="Disordered" evidence="11">
    <location>
        <begin position="954"/>
        <end position="987"/>
    </location>
</feature>
<evidence type="ECO:0000256" key="5">
    <source>
        <dbReference type="ARBA" id="ARBA00020267"/>
    </source>
</evidence>
<dbReference type="Gene3D" id="2.130.10.10">
    <property type="entry name" value="YVTN repeat-like/Quinoprotein amine dehydrogenase"/>
    <property type="match status" value="5"/>
</dbReference>
<dbReference type="PANTHER" id="PTHR44111">
    <property type="entry name" value="ELONGATOR COMPLEX PROTEIN 2"/>
    <property type="match status" value="1"/>
</dbReference>
<dbReference type="Pfam" id="PF00400">
    <property type="entry name" value="WD40"/>
    <property type="match status" value="1"/>
</dbReference>
<dbReference type="KEGG" id="mis:MICPUN_59649"/>
<dbReference type="GO" id="GO:0005634">
    <property type="term" value="C:nucleus"/>
    <property type="evidence" value="ECO:0007669"/>
    <property type="project" value="UniProtKB-SubCell"/>
</dbReference>